<dbReference type="PIRSF" id="PIRSF037227">
    <property type="entry name" value="Aminobenzoyl-glu_utiliz_pB"/>
    <property type="match status" value="1"/>
</dbReference>
<keyword evidence="1 4" id="KW-0378">Hydrolase</keyword>
<dbReference type="Gene3D" id="3.40.630.10">
    <property type="entry name" value="Zn peptidases"/>
    <property type="match status" value="1"/>
</dbReference>
<gene>
    <name evidence="4" type="ORF">AMYX_31200</name>
</gene>
<organism evidence="4 5">
    <name type="scientific">Anaeromyxobacter diazotrophicus</name>
    <dbReference type="NCBI Taxonomy" id="2590199"/>
    <lineage>
        <taxon>Bacteria</taxon>
        <taxon>Pseudomonadati</taxon>
        <taxon>Myxococcota</taxon>
        <taxon>Myxococcia</taxon>
        <taxon>Myxococcales</taxon>
        <taxon>Cystobacterineae</taxon>
        <taxon>Anaeromyxobacteraceae</taxon>
        <taxon>Anaeromyxobacter</taxon>
    </lineage>
</organism>
<dbReference type="Pfam" id="PF01546">
    <property type="entry name" value="Peptidase_M20"/>
    <property type="match status" value="1"/>
</dbReference>
<dbReference type="Proteomes" id="UP000503640">
    <property type="component" value="Unassembled WGS sequence"/>
</dbReference>
<feature type="signal peptide" evidence="2">
    <location>
        <begin position="1"/>
        <end position="20"/>
    </location>
</feature>
<keyword evidence="2" id="KW-0732">Signal</keyword>
<feature type="chain" id="PRO_5029784342" evidence="2">
    <location>
        <begin position="21"/>
        <end position="471"/>
    </location>
</feature>
<dbReference type="AlphaFoldDB" id="A0A7I9VQL3"/>
<dbReference type="SUPFAM" id="SSF53187">
    <property type="entry name" value="Zn-dependent exopeptidases"/>
    <property type="match status" value="1"/>
</dbReference>
<feature type="domain" description="Peptidase M20 dimerisation" evidence="3">
    <location>
        <begin position="207"/>
        <end position="297"/>
    </location>
</feature>
<dbReference type="GO" id="GO:0046657">
    <property type="term" value="P:folic acid catabolic process"/>
    <property type="evidence" value="ECO:0007669"/>
    <property type="project" value="TreeGrafter"/>
</dbReference>
<evidence type="ECO:0000313" key="5">
    <source>
        <dbReference type="Proteomes" id="UP000503640"/>
    </source>
</evidence>
<dbReference type="InterPro" id="IPR017145">
    <property type="entry name" value="Aminobenzoyl-glu_utiliz_pB"/>
</dbReference>
<dbReference type="NCBIfam" id="TIGR01891">
    <property type="entry name" value="amidohydrolases"/>
    <property type="match status" value="1"/>
</dbReference>
<dbReference type="GO" id="GO:0071713">
    <property type="term" value="F:para-aminobenzoyl-glutamate hydrolase activity"/>
    <property type="evidence" value="ECO:0007669"/>
    <property type="project" value="TreeGrafter"/>
</dbReference>
<dbReference type="FunFam" id="3.30.70.360:FF:000004">
    <property type="entry name" value="Peptidase M20 domain-containing protein 2"/>
    <property type="match status" value="1"/>
</dbReference>
<dbReference type="PANTHER" id="PTHR30575:SF0">
    <property type="entry name" value="XAA-ARG DIPEPTIDASE"/>
    <property type="match status" value="1"/>
</dbReference>
<dbReference type="InterPro" id="IPR002933">
    <property type="entry name" value="Peptidase_M20"/>
</dbReference>
<name>A0A7I9VQL3_9BACT</name>
<dbReference type="InterPro" id="IPR011650">
    <property type="entry name" value="Peptidase_M20_dimer"/>
</dbReference>
<dbReference type="EMBL" id="BJTG01000007">
    <property type="protein sequence ID" value="GEJ58379.1"/>
    <property type="molecule type" value="Genomic_DNA"/>
</dbReference>
<sequence>MKTRRIAAVLAALCAPAAFAAGAAPTDAYLDETRGQWEALAQRIWEAPEVGLQEVRSSAMLAAALEQEGFKVTRGVPGLPTAFVATAGSGEPVVTLLAEYDALPALSQVAGSTKKQPIAAGAPGHACGHNLLGTAAVAGAAAANRARLAQHLPGTIQVLGTPAEEQFIGKAFMARDGLFAKSAAVLTWHPDDQNRVVNRTRLAVSAADVEFFGKSAHASASPWLGRSSLDALALFDHAMALMREHVKPTARIHRVVKDGGAQANIIPDYTRGQYWLRDATGESVEELMGRLRQAADGAALATGTRAKVTVLFSARDVVPNDALGKLLHRELERVGAPAFDAADVGWAQALQREVGVEPQGLSTGVVPYAPRVGGTASSDIGEVSAVAPLAELGVAVRPIGTAAHHWAQTSAAAHPVGRRGMLVAAKVLGASAVDLLRDPALCQAVAEDFHRATGGKPYRSPLAPDATPRAF</sequence>
<evidence type="ECO:0000256" key="2">
    <source>
        <dbReference type="SAM" id="SignalP"/>
    </source>
</evidence>
<dbReference type="GO" id="GO:0016805">
    <property type="term" value="F:dipeptidase activity"/>
    <property type="evidence" value="ECO:0007669"/>
    <property type="project" value="TreeGrafter"/>
</dbReference>
<dbReference type="InterPro" id="IPR052030">
    <property type="entry name" value="Peptidase_M20/M20A_hydrolases"/>
</dbReference>
<reference evidence="5" key="1">
    <citation type="journal article" date="2020" name="Appl. Environ. Microbiol.">
        <title>Diazotrophic Anaeromyxobacter Isolates from Soils.</title>
        <authorList>
            <person name="Masuda Y."/>
            <person name="Yamanaka H."/>
            <person name="Xu Z.X."/>
            <person name="Shiratori Y."/>
            <person name="Aono T."/>
            <person name="Amachi S."/>
            <person name="Senoo K."/>
            <person name="Itoh H."/>
        </authorList>
    </citation>
    <scope>NUCLEOTIDE SEQUENCE [LARGE SCALE GENOMIC DNA]</scope>
    <source>
        <strain evidence="5">R267</strain>
    </source>
</reference>
<comment type="caution">
    <text evidence="4">The sequence shown here is derived from an EMBL/GenBank/DDBJ whole genome shotgun (WGS) entry which is preliminary data.</text>
</comment>
<dbReference type="Gene3D" id="3.30.70.360">
    <property type="match status" value="1"/>
</dbReference>
<evidence type="ECO:0000256" key="1">
    <source>
        <dbReference type="ARBA" id="ARBA00022801"/>
    </source>
</evidence>
<dbReference type="InterPro" id="IPR036264">
    <property type="entry name" value="Bact_exopeptidase_dim_dom"/>
</dbReference>
<dbReference type="GO" id="GO:0005737">
    <property type="term" value="C:cytoplasm"/>
    <property type="evidence" value="ECO:0007669"/>
    <property type="project" value="TreeGrafter"/>
</dbReference>
<dbReference type="Pfam" id="PF07687">
    <property type="entry name" value="M20_dimer"/>
    <property type="match status" value="1"/>
</dbReference>
<proteinExistence type="predicted"/>
<evidence type="ECO:0000313" key="4">
    <source>
        <dbReference type="EMBL" id="GEJ58379.1"/>
    </source>
</evidence>
<dbReference type="RefSeq" id="WP_176066862.1">
    <property type="nucleotide sequence ID" value="NZ_BJTG01000007.1"/>
</dbReference>
<dbReference type="SUPFAM" id="SSF55031">
    <property type="entry name" value="Bacterial exopeptidase dimerisation domain"/>
    <property type="match status" value="1"/>
</dbReference>
<dbReference type="PANTHER" id="PTHR30575">
    <property type="entry name" value="PEPTIDASE M20"/>
    <property type="match status" value="1"/>
</dbReference>
<protein>
    <submittedName>
        <fullName evidence="4">Amidohydrolase</fullName>
    </submittedName>
</protein>
<accession>A0A7I9VQL3</accession>
<evidence type="ECO:0000259" key="3">
    <source>
        <dbReference type="Pfam" id="PF07687"/>
    </source>
</evidence>
<dbReference type="InterPro" id="IPR017439">
    <property type="entry name" value="Amidohydrolase"/>
</dbReference>
<keyword evidence="5" id="KW-1185">Reference proteome</keyword>